<evidence type="ECO:0000313" key="2">
    <source>
        <dbReference type="EMBL" id="KAK7825872.1"/>
    </source>
</evidence>
<comment type="caution">
    <text evidence="2">The sequence shown here is derived from an EMBL/GenBank/DDBJ whole genome shotgun (WGS) entry which is preliminary data.</text>
</comment>
<evidence type="ECO:0000313" key="3">
    <source>
        <dbReference type="Proteomes" id="UP000237347"/>
    </source>
</evidence>
<proteinExistence type="predicted"/>
<organism evidence="2 3">
    <name type="scientific">Quercus suber</name>
    <name type="common">Cork oak</name>
    <dbReference type="NCBI Taxonomy" id="58331"/>
    <lineage>
        <taxon>Eukaryota</taxon>
        <taxon>Viridiplantae</taxon>
        <taxon>Streptophyta</taxon>
        <taxon>Embryophyta</taxon>
        <taxon>Tracheophyta</taxon>
        <taxon>Spermatophyta</taxon>
        <taxon>Magnoliopsida</taxon>
        <taxon>eudicotyledons</taxon>
        <taxon>Gunneridae</taxon>
        <taxon>Pentapetalae</taxon>
        <taxon>rosids</taxon>
        <taxon>fabids</taxon>
        <taxon>Fagales</taxon>
        <taxon>Fagaceae</taxon>
        <taxon>Quercus</taxon>
    </lineage>
</organism>
<keyword evidence="3" id="KW-1185">Reference proteome</keyword>
<dbReference type="Proteomes" id="UP000237347">
    <property type="component" value="Unassembled WGS sequence"/>
</dbReference>
<accession>A0AAW0JFY0</accession>
<dbReference type="AlphaFoldDB" id="A0AAW0JFY0"/>
<protein>
    <submittedName>
        <fullName evidence="2">Uncharacterized protein</fullName>
    </submittedName>
</protein>
<feature type="region of interest" description="Disordered" evidence="1">
    <location>
        <begin position="1"/>
        <end position="43"/>
    </location>
</feature>
<gene>
    <name evidence="2" type="ORF">CFP56_032691</name>
</gene>
<evidence type="ECO:0000256" key="1">
    <source>
        <dbReference type="SAM" id="MobiDB-lite"/>
    </source>
</evidence>
<reference evidence="2 3" key="1">
    <citation type="journal article" date="2018" name="Sci. Data">
        <title>The draft genome sequence of cork oak.</title>
        <authorList>
            <person name="Ramos A.M."/>
            <person name="Usie A."/>
            <person name="Barbosa P."/>
            <person name="Barros P.M."/>
            <person name="Capote T."/>
            <person name="Chaves I."/>
            <person name="Simoes F."/>
            <person name="Abreu I."/>
            <person name="Carrasquinho I."/>
            <person name="Faro C."/>
            <person name="Guimaraes J.B."/>
            <person name="Mendonca D."/>
            <person name="Nobrega F."/>
            <person name="Rodrigues L."/>
            <person name="Saibo N.J.M."/>
            <person name="Varela M.C."/>
            <person name="Egas C."/>
            <person name="Matos J."/>
            <person name="Miguel C.M."/>
            <person name="Oliveira M.M."/>
            <person name="Ricardo C.P."/>
            <person name="Goncalves S."/>
        </authorList>
    </citation>
    <scope>NUCLEOTIDE SEQUENCE [LARGE SCALE GENOMIC DNA]</scope>
    <source>
        <strain evidence="3">cv. HL8</strain>
    </source>
</reference>
<feature type="compositionally biased region" description="Basic and acidic residues" evidence="1">
    <location>
        <begin position="11"/>
        <end position="31"/>
    </location>
</feature>
<dbReference type="EMBL" id="PKMF04000562">
    <property type="protein sequence ID" value="KAK7825872.1"/>
    <property type="molecule type" value="Genomic_DNA"/>
</dbReference>
<sequence length="150" mass="16544">MGSIGVKRGGKQGEKRKDCERTKELAKDKGIGDGGISDGGKVELGARDGEAMKIGVRSVSSEAMKMGVRAVSEVREGEVRRRSVHHDHAWVCEGEVRRRSVRHDQFDCANSDVVFPEQVINIAKRAFFFSYRAQGTRACLLTVALLRPTN</sequence>
<name>A0AAW0JFY0_QUESU</name>